<dbReference type="AlphaFoldDB" id="F4RWW3"/>
<evidence type="ECO:0000313" key="3">
    <source>
        <dbReference type="Proteomes" id="UP000001072"/>
    </source>
</evidence>
<dbReference type="GeneID" id="18923795"/>
<gene>
    <name evidence="2" type="ORF">MELLADRAFT_109561</name>
</gene>
<dbReference type="InParanoid" id="F4RWW3"/>
<evidence type="ECO:0000256" key="1">
    <source>
        <dbReference type="SAM" id="MobiDB-lite"/>
    </source>
</evidence>
<organism evidence="3">
    <name type="scientific">Melampsora larici-populina (strain 98AG31 / pathotype 3-4-7)</name>
    <name type="common">Poplar leaf rust fungus</name>
    <dbReference type="NCBI Taxonomy" id="747676"/>
    <lineage>
        <taxon>Eukaryota</taxon>
        <taxon>Fungi</taxon>
        <taxon>Dikarya</taxon>
        <taxon>Basidiomycota</taxon>
        <taxon>Pucciniomycotina</taxon>
        <taxon>Pucciniomycetes</taxon>
        <taxon>Pucciniales</taxon>
        <taxon>Melampsoraceae</taxon>
        <taxon>Melampsora</taxon>
    </lineage>
</organism>
<dbReference type="VEuPathDB" id="FungiDB:MELLADRAFT_109561"/>
<proteinExistence type="predicted"/>
<dbReference type="KEGG" id="mlr:MELLADRAFT_109561"/>
<reference evidence="3" key="1">
    <citation type="journal article" date="2011" name="Proc. Natl. Acad. Sci. U.S.A.">
        <title>Obligate biotrophy features unraveled by the genomic analysis of rust fungi.</title>
        <authorList>
            <person name="Duplessis S."/>
            <person name="Cuomo C.A."/>
            <person name="Lin Y.-C."/>
            <person name="Aerts A."/>
            <person name="Tisserant E."/>
            <person name="Veneault-Fourrey C."/>
            <person name="Joly D.L."/>
            <person name="Hacquard S."/>
            <person name="Amselem J."/>
            <person name="Cantarel B.L."/>
            <person name="Chiu R."/>
            <person name="Coutinho P.M."/>
            <person name="Feau N."/>
            <person name="Field M."/>
            <person name="Frey P."/>
            <person name="Gelhaye E."/>
            <person name="Goldberg J."/>
            <person name="Grabherr M.G."/>
            <person name="Kodira C.D."/>
            <person name="Kohler A."/>
            <person name="Kuees U."/>
            <person name="Lindquist E.A."/>
            <person name="Lucas S.M."/>
            <person name="Mago R."/>
            <person name="Mauceli E."/>
            <person name="Morin E."/>
            <person name="Murat C."/>
            <person name="Pangilinan J.L."/>
            <person name="Park R."/>
            <person name="Pearson M."/>
            <person name="Quesneville H."/>
            <person name="Rouhier N."/>
            <person name="Sakthikumar S."/>
            <person name="Salamov A.A."/>
            <person name="Schmutz J."/>
            <person name="Selles B."/>
            <person name="Shapiro H."/>
            <person name="Tanguay P."/>
            <person name="Tuskan G.A."/>
            <person name="Henrissat B."/>
            <person name="Van de Peer Y."/>
            <person name="Rouze P."/>
            <person name="Ellis J.G."/>
            <person name="Dodds P.N."/>
            <person name="Schein J.E."/>
            <person name="Zhong S."/>
            <person name="Hamelin R.C."/>
            <person name="Grigoriev I.V."/>
            <person name="Szabo L.J."/>
            <person name="Martin F."/>
        </authorList>
    </citation>
    <scope>NUCLEOTIDE SEQUENCE [LARGE SCALE GENOMIC DNA]</scope>
    <source>
        <strain evidence="3">98AG31 / pathotype 3-4-7</strain>
    </source>
</reference>
<dbReference type="RefSeq" id="XP_007413554.1">
    <property type="nucleotide sequence ID" value="XM_007413492.1"/>
</dbReference>
<evidence type="ECO:0000313" key="2">
    <source>
        <dbReference type="EMBL" id="EGG03094.1"/>
    </source>
</evidence>
<dbReference type="HOGENOM" id="CLU_834403_0_0_1"/>
<dbReference type="EMBL" id="GL883126">
    <property type="protein sequence ID" value="EGG03094.1"/>
    <property type="molecule type" value="Genomic_DNA"/>
</dbReference>
<accession>F4RWW3</accession>
<protein>
    <submittedName>
        <fullName evidence="2">Uncharacterized protein</fullName>
    </submittedName>
</protein>
<feature type="region of interest" description="Disordered" evidence="1">
    <location>
        <begin position="1"/>
        <end position="43"/>
    </location>
</feature>
<feature type="region of interest" description="Disordered" evidence="1">
    <location>
        <begin position="296"/>
        <end position="337"/>
    </location>
</feature>
<dbReference type="Proteomes" id="UP000001072">
    <property type="component" value="Unassembled WGS sequence"/>
</dbReference>
<name>F4RWW3_MELLP</name>
<feature type="compositionally biased region" description="Polar residues" evidence="1">
    <location>
        <begin position="1"/>
        <end position="19"/>
    </location>
</feature>
<sequence>MASSSSLTAAVQPPSSIEGQASVCRQEVESKKRTSSPHVSPKQTSFAQLLEPWFEITLSSTHSRRPSYSNEEFQPIPRSLMPSNPILAAGFSLQSITDTTPGVLPLPAMNSQLLSVEAWDLNSLVNFNASDMYHGLHSNNSPLYNPYANAIHHGLFYDSPVYAPNASEMCNGSHSRDSPVYNPIPRDQYIGYNNSPVYNPIPRDQYIGYNNSPVYNPNPGPLFNGISSNNEGYLQFHNEPSSSNFHHQGSLYSTEILNQSHSNAHDQDDKDRFEGYTEWETIIGCCDPNARPTVLLSDPPRGLKRSRSLDSYPSLLESNHPNLHLDLGPGPSKKSKK</sequence>
<keyword evidence="3" id="KW-1185">Reference proteome</keyword>